<dbReference type="InterPro" id="IPR050189">
    <property type="entry name" value="MFS_Efflux_Transporters"/>
</dbReference>
<name>A0A1I6LZY7_9SPHN</name>
<protein>
    <submittedName>
        <fullName evidence="8">Predicted arabinose efflux permease, MFS family</fullName>
    </submittedName>
</protein>
<feature type="transmembrane region" description="Helical" evidence="6">
    <location>
        <begin position="105"/>
        <end position="127"/>
    </location>
</feature>
<feature type="transmembrane region" description="Helical" evidence="6">
    <location>
        <begin position="81"/>
        <end position="99"/>
    </location>
</feature>
<dbReference type="STRING" id="1166337.SAMN05192580_3205"/>
<dbReference type="Pfam" id="PF07690">
    <property type="entry name" value="MFS_1"/>
    <property type="match status" value="1"/>
</dbReference>
<feature type="domain" description="Major facilitator superfamily (MFS) profile" evidence="7">
    <location>
        <begin position="1"/>
        <end position="390"/>
    </location>
</feature>
<proteinExistence type="predicted"/>
<comment type="subcellular location">
    <subcellularLocation>
        <location evidence="1">Cell membrane</location>
        <topology evidence="1">Multi-pass membrane protein</topology>
    </subcellularLocation>
</comment>
<feature type="transmembrane region" description="Helical" evidence="6">
    <location>
        <begin position="331"/>
        <end position="350"/>
    </location>
</feature>
<evidence type="ECO:0000256" key="6">
    <source>
        <dbReference type="SAM" id="Phobius"/>
    </source>
</evidence>
<feature type="transmembrane region" description="Helical" evidence="6">
    <location>
        <begin position="209"/>
        <end position="228"/>
    </location>
</feature>
<dbReference type="OrthoDB" id="7530524at2"/>
<accession>A0A1I6LZY7</accession>
<gene>
    <name evidence="8" type="ORF">SAMN05192580_3205</name>
</gene>
<dbReference type="RefSeq" id="WP_093316096.1">
    <property type="nucleotide sequence ID" value="NZ_FOZG01000003.1"/>
</dbReference>
<dbReference type="EMBL" id="FOZG01000003">
    <property type="protein sequence ID" value="SFS09007.1"/>
    <property type="molecule type" value="Genomic_DNA"/>
</dbReference>
<feature type="transmembrane region" description="Helical" evidence="6">
    <location>
        <begin position="54"/>
        <end position="74"/>
    </location>
</feature>
<dbReference type="PANTHER" id="PTHR43124">
    <property type="entry name" value="PURINE EFFLUX PUMP PBUE"/>
    <property type="match status" value="1"/>
</dbReference>
<dbReference type="PROSITE" id="PS50850">
    <property type="entry name" value="MFS"/>
    <property type="match status" value="1"/>
</dbReference>
<evidence type="ECO:0000256" key="2">
    <source>
        <dbReference type="ARBA" id="ARBA00022475"/>
    </source>
</evidence>
<sequence>MTQERKPASKVVAGVCIAGPALVSLIPMAAAPAMPSMAARFASGGDGQLFAQLVMTAPAIMLIVSSPFAGLLAARIGRRATLLLSLLLFVVAGAGVLLVDSREHLIALRLLLGVAGGGLLTSSLTLIGEYFEDAARETVLGLATSLSSAIAALALVFGGSLVDAAGWRAPFALYMFALPVFGVGWCAIGRTSSTSSVPVSRSRPDLSPLAGVAPYYLLLMLLTVAMFTPAIQVPFLLEERGVTSAQTQGMIVAVTSVVAMVSAGLYGPLRRWIDTQSFLIIDALCMGCGILAVAILPGAGGTLLGCALVGIGAGMSEPAIASIVFDRTPAYVHAVAMGLIVSALNAGQFVNPLVMAPLRAWFGVSASFVALGAIILVIGGLLIILRPAAAVRASVLG</sequence>
<evidence type="ECO:0000256" key="3">
    <source>
        <dbReference type="ARBA" id="ARBA00022692"/>
    </source>
</evidence>
<organism evidence="8 9">
    <name type="scientific">Sphingomonas jatrophae</name>
    <dbReference type="NCBI Taxonomy" id="1166337"/>
    <lineage>
        <taxon>Bacteria</taxon>
        <taxon>Pseudomonadati</taxon>
        <taxon>Pseudomonadota</taxon>
        <taxon>Alphaproteobacteria</taxon>
        <taxon>Sphingomonadales</taxon>
        <taxon>Sphingomonadaceae</taxon>
        <taxon>Sphingomonas</taxon>
    </lineage>
</organism>
<evidence type="ECO:0000313" key="9">
    <source>
        <dbReference type="Proteomes" id="UP000198824"/>
    </source>
</evidence>
<feature type="transmembrane region" description="Helical" evidence="6">
    <location>
        <begin position="171"/>
        <end position="188"/>
    </location>
</feature>
<feature type="transmembrane region" description="Helical" evidence="6">
    <location>
        <begin position="139"/>
        <end position="159"/>
    </location>
</feature>
<dbReference type="AlphaFoldDB" id="A0A1I6LZY7"/>
<dbReference type="Proteomes" id="UP000198824">
    <property type="component" value="Unassembled WGS sequence"/>
</dbReference>
<dbReference type="InterPro" id="IPR020846">
    <property type="entry name" value="MFS_dom"/>
</dbReference>
<feature type="transmembrane region" description="Helical" evidence="6">
    <location>
        <begin position="248"/>
        <end position="266"/>
    </location>
</feature>
<dbReference type="GO" id="GO:0022857">
    <property type="term" value="F:transmembrane transporter activity"/>
    <property type="evidence" value="ECO:0007669"/>
    <property type="project" value="InterPro"/>
</dbReference>
<keyword evidence="2" id="KW-1003">Cell membrane</keyword>
<evidence type="ECO:0000256" key="4">
    <source>
        <dbReference type="ARBA" id="ARBA00022989"/>
    </source>
</evidence>
<keyword evidence="9" id="KW-1185">Reference proteome</keyword>
<keyword evidence="4 6" id="KW-1133">Transmembrane helix</keyword>
<reference evidence="8 9" key="1">
    <citation type="submission" date="2016-10" db="EMBL/GenBank/DDBJ databases">
        <authorList>
            <person name="de Groot N.N."/>
        </authorList>
    </citation>
    <scope>NUCLEOTIDE SEQUENCE [LARGE SCALE GENOMIC DNA]</scope>
    <source>
        <strain evidence="8 9">S5-249</strain>
    </source>
</reference>
<evidence type="ECO:0000256" key="1">
    <source>
        <dbReference type="ARBA" id="ARBA00004651"/>
    </source>
</evidence>
<keyword evidence="3 6" id="KW-0812">Transmembrane</keyword>
<evidence type="ECO:0000259" key="7">
    <source>
        <dbReference type="PROSITE" id="PS50850"/>
    </source>
</evidence>
<dbReference type="InterPro" id="IPR036259">
    <property type="entry name" value="MFS_trans_sf"/>
</dbReference>
<dbReference type="GO" id="GO:0005886">
    <property type="term" value="C:plasma membrane"/>
    <property type="evidence" value="ECO:0007669"/>
    <property type="project" value="UniProtKB-SubCell"/>
</dbReference>
<dbReference type="Gene3D" id="1.20.1250.20">
    <property type="entry name" value="MFS general substrate transporter like domains"/>
    <property type="match status" value="1"/>
</dbReference>
<dbReference type="InterPro" id="IPR011701">
    <property type="entry name" value="MFS"/>
</dbReference>
<dbReference type="SUPFAM" id="SSF103473">
    <property type="entry name" value="MFS general substrate transporter"/>
    <property type="match status" value="1"/>
</dbReference>
<dbReference type="PANTHER" id="PTHR43124:SF3">
    <property type="entry name" value="CHLORAMPHENICOL EFFLUX PUMP RV0191"/>
    <property type="match status" value="1"/>
</dbReference>
<evidence type="ECO:0000313" key="8">
    <source>
        <dbReference type="EMBL" id="SFS09007.1"/>
    </source>
</evidence>
<keyword evidence="5 6" id="KW-0472">Membrane</keyword>
<feature type="transmembrane region" description="Helical" evidence="6">
    <location>
        <begin position="362"/>
        <end position="385"/>
    </location>
</feature>
<evidence type="ECO:0000256" key="5">
    <source>
        <dbReference type="ARBA" id="ARBA00023136"/>
    </source>
</evidence>